<evidence type="ECO:0000313" key="1">
    <source>
        <dbReference type="EMBL" id="MCH7414831.1"/>
    </source>
</evidence>
<protein>
    <submittedName>
        <fullName evidence="1">Uncharacterized protein</fullName>
    </submittedName>
</protein>
<organism evidence="1 2">
    <name type="scientific">Belliella alkalica</name>
    <dbReference type="NCBI Taxonomy" id="1730871"/>
    <lineage>
        <taxon>Bacteria</taxon>
        <taxon>Pseudomonadati</taxon>
        <taxon>Bacteroidota</taxon>
        <taxon>Cytophagia</taxon>
        <taxon>Cytophagales</taxon>
        <taxon>Cyclobacteriaceae</taxon>
        <taxon>Belliella</taxon>
    </lineage>
</organism>
<gene>
    <name evidence="1" type="ORF">MM213_15125</name>
</gene>
<sequence length="64" mass="7175">MGYNVNSLGDQFFKDMAWGGLTQTEVFLNGKSQVDKNRIIEVNWVENTLSNQYSVSPKGTKACD</sequence>
<proteinExistence type="predicted"/>
<keyword evidence="2" id="KW-1185">Reference proteome</keyword>
<dbReference type="EMBL" id="JAKZGO010000014">
    <property type="protein sequence ID" value="MCH7414831.1"/>
    <property type="molecule type" value="Genomic_DNA"/>
</dbReference>
<reference evidence="1" key="1">
    <citation type="submission" date="2022-03" db="EMBL/GenBank/DDBJ databases">
        <title>De novo assembled genomes of Belliella spp. (Cyclobacteriaceae) strains.</title>
        <authorList>
            <person name="Szabo A."/>
            <person name="Korponai K."/>
            <person name="Felfoldi T."/>
        </authorList>
    </citation>
    <scope>NUCLEOTIDE SEQUENCE</scope>
    <source>
        <strain evidence="1">DSM 111903</strain>
    </source>
</reference>
<name>A0ABS9VEG4_9BACT</name>
<dbReference type="RefSeq" id="WP_241413609.1">
    <property type="nucleotide sequence ID" value="NZ_JAKZGO010000014.1"/>
</dbReference>
<evidence type="ECO:0000313" key="2">
    <source>
        <dbReference type="Proteomes" id="UP001165430"/>
    </source>
</evidence>
<comment type="caution">
    <text evidence="1">The sequence shown here is derived from an EMBL/GenBank/DDBJ whole genome shotgun (WGS) entry which is preliminary data.</text>
</comment>
<accession>A0ABS9VEG4</accession>
<dbReference type="Proteomes" id="UP001165430">
    <property type="component" value="Unassembled WGS sequence"/>
</dbReference>